<organism evidence="1 2">
    <name type="scientific">Flavobacterium lacus</name>
    <dbReference type="NCBI Taxonomy" id="1353778"/>
    <lineage>
        <taxon>Bacteria</taxon>
        <taxon>Pseudomonadati</taxon>
        <taxon>Bacteroidota</taxon>
        <taxon>Flavobacteriia</taxon>
        <taxon>Flavobacteriales</taxon>
        <taxon>Flavobacteriaceae</taxon>
        <taxon>Flavobacterium</taxon>
    </lineage>
</organism>
<dbReference type="OrthoDB" id="1440774at2"/>
<comment type="caution">
    <text evidence="1">The sequence shown here is derived from an EMBL/GenBank/DDBJ whole genome shotgun (WGS) entry which is preliminary data.</text>
</comment>
<evidence type="ECO:0000313" key="1">
    <source>
        <dbReference type="EMBL" id="RAR48124.1"/>
    </source>
</evidence>
<sequence length="242" mass="28197">MKKYFIFLVFLSFTTIGQTIEVNYYENLKVQDQEQFKLMPKNVQIAYEANIFSFKLTTDGKSSLYQNAKFNLKIKDETYESTTINEVGDTIKSVTKSSGIDLKSKEKIYYKDFKNNKSYNEQFYDEKISIVDSLAIFKWEILDESEMILGYNCKKAVTKIHGRDTYAWFTDEIPISDGPFMYSGLPGLILKTSSKNNEIVAHAISIKNEPFDSSPPVFTGKIYNYKTLKEYIEKKNKERNRF</sequence>
<dbReference type="NCBIfam" id="TIGR01200">
    <property type="entry name" value="GLPGLI"/>
    <property type="match status" value="1"/>
</dbReference>
<dbReference type="InterPro" id="IPR005901">
    <property type="entry name" value="GLPGLI"/>
</dbReference>
<name>A0A328WWB3_9FLAO</name>
<proteinExistence type="predicted"/>
<accession>A0A328WWB3</accession>
<reference evidence="1 2" key="1">
    <citation type="submission" date="2018-06" db="EMBL/GenBank/DDBJ databases">
        <title>Genomic Encyclopedia of Type Strains, Phase III (KMG-III): the genomes of soil and plant-associated and newly described type strains.</title>
        <authorList>
            <person name="Whitman W."/>
        </authorList>
    </citation>
    <scope>NUCLEOTIDE SEQUENCE [LARGE SCALE GENOMIC DNA]</scope>
    <source>
        <strain evidence="1 2">CGMCC 1.12504</strain>
    </source>
</reference>
<evidence type="ECO:0000313" key="2">
    <source>
        <dbReference type="Proteomes" id="UP000249518"/>
    </source>
</evidence>
<gene>
    <name evidence="1" type="ORF">B0I10_106126</name>
</gene>
<protein>
    <submittedName>
        <fullName evidence="1">GLPGLI family protein</fullName>
    </submittedName>
</protein>
<dbReference type="Proteomes" id="UP000249518">
    <property type="component" value="Unassembled WGS sequence"/>
</dbReference>
<dbReference type="AlphaFoldDB" id="A0A328WWB3"/>
<dbReference type="Pfam" id="PF22252">
    <property type="entry name" value="PNGase_F-II_N"/>
    <property type="match status" value="1"/>
</dbReference>
<keyword evidence="2" id="KW-1185">Reference proteome</keyword>
<dbReference type="EMBL" id="QLSV01000006">
    <property type="protein sequence ID" value="RAR48124.1"/>
    <property type="molecule type" value="Genomic_DNA"/>
</dbReference>
<dbReference type="RefSeq" id="WP_112085952.1">
    <property type="nucleotide sequence ID" value="NZ_QLSV01000006.1"/>
</dbReference>